<evidence type="ECO:0000313" key="2">
    <source>
        <dbReference type="EMBL" id="KAL1276134.1"/>
    </source>
</evidence>
<evidence type="ECO:0000256" key="1">
    <source>
        <dbReference type="SAM" id="MobiDB-lite"/>
    </source>
</evidence>
<dbReference type="EMBL" id="JAYMGO010000004">
    <property type="protein sequence ID" value="KAL1276134.1"/>
    <property type="molecule type" value="Genomic_DNA"/>
</dbReference>
<sequence>MAFIKQESEDIKIVEVFSVKQEDTVEQTDLIALKEENEELKETEEKNQHEGNDFMAESEDIKIVEVFSLKQEDTEEQTDLMALKEENEELKETEEKNLHERHDFMAAAPPSSACDSAEERRKCPNTEKLLVKQLRST</sequence>
<proteinExistence type="predicted"/>
<name>A0ABR3NGM9_9TELE</name>
<organism evidence="2 3">
    <name type="scientific">Cirrhinus molitorella</name>
    <name type="common">mud carp</name>
    <dbReference type="NCBI Taxonomy" id="172907"/>
    <lineage>
        <taxon>Eukaryota</taxon>
        <taxon>Metazoa</taxon>
        <taxon>Chordata</taxon>
        <taxon>Craniata</taxon>
        <taxon>Vertebrata</taxon>
        <taxon>Euteleostomi</taxon>
        <taxon>Actinopterygii</taxon>
        <taxon>Neopterygii</taxon>
        <taxon>Teleostei</taxon>
        <taxon>Ostariophysi</taxon>
        <taxon>Cypriniformes</taxon>
        <taxon>Cyprinidae</taxon>
        <taxon>Labeoninae</taxon>
        <taxon>Labeonini</taxon>
        <taxon>Cirrhinus</taxon>
    </lineage>
</organism>
<dbReference type="Proteomes" id="UP001558613">
    <property type="component" value="Unassembled WGS sequence"/>
</dbReference>
<evidence type="ECO:0000313" key="3">
    <source>
        <dbReference type="Proteomes" id="UP001558613"/>
    </source>
</evidence>
<keyword evidence="3" id="KW-1185">Reference proteome</keyword>
<feature type="compositionally biased region" description="Basic and acidic residues" evidence="1">
    <location>
        <begin position="43"/>
        <end position="52"/>
    </location>
</feature>
<reference evidence="2 3" key="1">
    <citation type="submission" date="2023-09" db="EMBL/GenBank/DDBJ databases">
        <authorList>
            <person name="Wang M."/>
        </authorList>
    </citation>
    <scope>NUCLEOTIDE SEQUENCE [LARGE SCALE GENOMIC DNA]</scope>
    <source>
        <strain evidence="2">GT-2023</strain>
        <tissue evidence="2">Liver</tissue>
    </source>
</reference>
<gene>
    <name evidence="2" type="ORF">QQF64_035757</name>
</gene>
<feature type="region of interest" description="Disordered" evidence="1">
    <location>
        <begin position="35"/>
        <end position="57"/>
    </location>
</feature>
<comment type="caution">
    <text evidence="2">The sequence shown here is derived from an EMBL/GenBank/DDBJ whole genome shotgun (WGS) entry which is preliminary data.</text>
</comment>
<protein>
    <submittedName>
        <fullName evidence="2">Uncharacterized protein</fullName>
    </submittedName>
</protein>
<accession>A0ABR3NGM9</accession>